<dbReference type="AlphaFoldDB" id="A0A0J7XJS2"/>
<dbReference type="Proteomes" id="UP000052268">
    <property type="component" value="Unassembled WGS sequence"/>
</dbReference>
<keyword evidence="2" id="KW-1185">Reference proteome</keyword>
<proteinExistence type="predicted"/>
<dbReference type="PATRIC" id="fig|1114963.3.peg.4088"/>
<comment type="caution">
    <text evidence="1">The sequence shown here is derived from an EMBL/GenBank/DDBJ whole genome shotgun (WGS) entry which is preliminary data.</text>
</comment>
<dbReference type="EMBL" id="JACU01000010">
    <property type="protein sequence ID" value="KMS51904.1"/>
    <property type="molecule type" value="Genomic_DNA"/>
</dbReference>
<evidence type="ECO:0000313" key="2">
    <source>
        <dbReference type="Proteomes" id="UP000052268"/>
    </source>
</evidence>
<dbReference type="RefSeq" id="WP_169795099.1">
    <property type="nucleotide sequence ID" value="NZ_KQ130457.1"/>
</dbReference>
<protein>
    <submittedName>
        <fullName evidence="1">Uncharacterized protein</fullName>
    </submittedName>
</protein>
<gene>
    <name evidence="1" type="ORF">V474_02345</name>
</gene>
<evidence type="ECO:0000313" key="1">
    <source>
        <dbReference type="EMBL" id="KMS51904.1"/>
    </source>
</evidence>
<accession>A0A0J7XJS2</accession>
<name>A0A0J7XJS2_9SPHN</name>
<organism evidence="1 2">
    <name type="scientific">Novosphingobium barchaimii LL02</name>
    <dbReference type="NCBI Taxonomy" id="1114963"/>
    <lineage>
        <taxon>Bacteria</taxon>
        <taxon>Pseudomonadati</taxon>
        <taxon>Pseudomonadota</taxon>
        <taxon>Alphaproteobacteria</taxon>
        <taxon>Sphingomonadales</taxon>
        <taxon>Sphingomonadaceae</taxon>
        <taxon>Novosphingobium</taxon>
    </lineage>
</organism>
<reference evidence="1 2" key="1">
    <citation type="journal article" date="2015" name="G3 (Bethesda)">
        <title>Insights into Ongoing Evolution of the Hexachlorocyclohexane Catabolic Pathway from Comparative Genomics of Ten Sphingomonadaceae Strains.</title>
        <authorList>
            <person name="Pearce S.L."/>
            <person name="Oakeshott J.G."/>
            <person name="Pandey G."/>
        </authorList>
    </citation>
    <scope>NUCLEOTIDE SEQUENCE [LARGE SCALE GENOMIC DNA]</scope>
    <source>
        <strain evidence="1 2">LL02</strain>
    </source>
</reference>
<sequence>MTTVSLSGQIGTFRQERSGKITKRLDRVATCHYRPVLARISALIVDVLA</sequence>